<keyword evidence="4" id="KW-0998">Cell outer membrane</keyword>
<dbReference type="InterPro" id="IPR051692">
    <property type="entry name" value="OMP-like"/>
</dbReference>
<dbReference type="InterPro" id="IPR011250">
    <property type="entry name" value="OMP/PagP_B-barrel"/>
</dbReference>
<dbReference type="Gene3D" id="2.40.160.20">
    <property type="match status" value="1"/>
</dbReference>
<dbReference type="OrthoDB" id="9815357at2"/>
<sequence length="354" mass="38211">MLTSPSMTISSKTVPMPSAKPSAVAISIEARLPQSLGNRPGGGSRSSRHIRKPSLIPGKRPTLSGCICLKTPKGDYPNGKLLPRSNTGRESEAGPGIPLSSQLGRCYHHVVFGRSAMEAVMRRLVIALLASTALVGTASAADLARKSIVSAPVVMAPNWTGFYVGGFIGYGWGSNDWSSPEFPGWGSVGNDFDGFLGGAQIGYDYQFNNVVIGIQADITGASLESKSVYLDEYYRNEASWIATVTGRLGFVADRALFYIKGGAAWADHESSWYWDVLTDNSSSTRSGWTLGAGIEYAFAPNWTMFLEYDYYDFGDKNYYFPNWGGTLKVDTDVSAVKIGVNYRFGGPSAVSARY</sequence>
<dbReference type="GO" id="GO:0009279">
    <property type="term" value="C:cell outer membrane"/>
    <property type="evidence" value="ECO:0007669"/>
    <property type="project" value="UniProtKB-SubCell"/>
</dbReference>
<keyword evidence="3" id="KW-0472">Membrane</keyword>
<reference evidence="8 9" key="1">
    <citation type="submission" date="2019-09" db="EMBL/GenBank/DDBJ databases">
        <title>Draft Whole-Genome sequence of Blastochloris sulfoviridis DSM 729.</title>
        <authorList>
            <person name="Meyer T.E."/>
            <person name="Kyndt J.A."/>
        </authorList>
    </citation>
    <scope>NUCLEOTIDE SEQUENCE [LARGE SCALE GENOMIC DNA]</scope>
    <source>
        <strain evidence="8 9">DSM 729</strain>
    </source>
</reference>
<dbReference type="Pfam" id="PF13505">
    <property type="entry name" value="OMP_b-brl"/>
    <property type="match status" value="1"/>
</dbReference>
<evidence type="ECO:0000256" key="3">
    <source>
        <dbReference type="ARBA" id="ARBA00023136"/>
    </source>
</evidence>
<evidence type="ECO:0000256" key="5">
    <source>
        <dbReference type="ARBA" id="ARBA00038306"/>
    </source>
</evidence>
<proteinExistence type="inferred from homology"/>
<accession>A0A5M6HVD0</accession>
<comment type="caution">
    <text evidence="8">The sequence shown here is derived from an EMBL/GenBank/DDBJ whole genome shotgun (WGS) entry which is preliminary data.</text>
</comment>
<evidence type="ECO:0000313" key="9">
    <source>
        <dbReference type="Proteomes" id="UP000323886"/>
    </source>
</evidence>
<name>A0A5M6HVD0_9HYPH</name>
<feature type="region of interest" description="Disordered" evidence="6">
    <location>
        <begin position="30"/>
        <end position="58"/>
    </location>
</feature>
<keyword evidence="2" id="KW-0732">Signal</keyword>
<dbReference type="AlphaFoldDB" id="A0A5M6HVD0"/>
<dbReference type="InterPro" id="IPR006315">
    <property type="entry name" value="OM_autotransptr_brl_dom"/>
</dbReference>
<protein>
    <submittedName>
        <fullName evidence="8">Outer membrane beta-barrel protein</fullName>
    </submittedName>
</protein>
<dbReference type="Proteomes" id="UP000323886">
    <property type="component" value="Unassembled WGS sequence"/>
</dbReference>
<dbReference type="SUPFAM" id="SSF56925">
    <property type="entry name" value="OMPA-like"/>
    <property type="match status" value="1"/>
</dbReference>
<evidence type="ECO:0000256" key="2">
    <source>
        <dbReference type="ARBA" id="ARBA00022729"/>
    </source>
</evidence>
<evidence type="ECO:0000313" key="8">
    <source>
        <dbReference type="EMBL" id="KAA5599598.1"/>
    </source>
</evidence>
<evidence type="ECO:0000256" key="6">
    <source>
        <dbReference type="SAM" id="MobiDB-lite"/>
    </source>
</evidence>
<evidence type="ECO:0000256" key="4">
    <source>
        <dbReference type="ARBA" id="ARBA00023237"/>
    </source>
</evidence>
<dbReference type="InterPro" id="IPR027385">
    <property type="entry name" value="Beta-barrel_OMP"/>
</dbReference>
<dbReference type="EMBL" id="VWPL01000020">
    <property type="protein sequence ID" value="KAA5599598.1"/>
    <property type="molecule type" value="Genomic_DNA"/>
</dbReference>
<dbReference type="NCBIfam" id="TIGR01414">
    <property type="entry name" value="autotrans_barl"/>
    <property type="match status" value="1"/>
</dbReference>
<comment type="subcellular location">
    <subcellularLocation>
        <location evidence="1">Cell outer membrane</location>
    </subcellularLocation>
</comment>
<evidence type="ECO:0000259" key="7">
    <source>
        <dbReference type="Pfam" id="PF13505"/>
    </source>
</evidence>
<evidence type="ECO:0000256" key="1">
    <source>
        <dbReference type="ARBA" id="ARBA00004442"/>
    </source>
</evidence>
<feature type="domain" description="Outer membrane protein beta-barrel" evidence="7">
    <location>
        <begin position="133"/>
        <end position="344"/>
    </location>
</feature>
<keyword evidence="9" id="KW-1185">Reference proteome</keyword>
<dbReference type="PANTHER" id="PTHR34001:SF3">
    <property type="entry name" value="BLL7405 PROTEIN"/>
    <property type="match status" value="1"/>
</dbReference>
<organism evidence="8 9">
    <name type="scientific">Blastochloris sulfoviridis</name>
    <dbReference type="NCBI Taxonomy" id="50712"/>
    <lineage>
        <taxon>Bacteria</taxon>
        <taxon>Pseudomonadati</taxon>
        <taxon>Pseudomonadota</taxon>
        <taxon>Alphaproteobacteria</taxon>
        <taxon>Hyphomicrobiales</taxon>
        <taxon>Blastochloridaceae</taxon>
        <taxon>Blastochloris</taxon>
    </lineage>
</organism>
<comment type="similarity">
    <text evidence="5">Belongs to the Omp25/RopB family.</text>
</comment>
<dbReference type="PANTHER" id="PTHR34001">
    <property type="entry name" value="BLL7405 PROTEIN"/>
    <property type="match status" value="1"/>
</dbReference>
<gene>
    <name evidence="8" type="ORF">F1193_11730</name>
</gene>